<evidence type="ECO:0000256" key="2">
    <source>
        <dbReference type="SAM" id="SignalP"/>
    </source>
</evidence>
<keyword evidence="2" id="KW-0732">Signal</keyword>
<sequence length="426" mass="47855">MALSLQNLLLSSLTPSTTSELQSFCELLPFTGDVGQNVVHWLMAFNEACSTAGIDEDQHRLWLRFKLLGGPKSWYRLQQKTLLSYNWKKVQMALIETFGTFSQIEQASEILRSQIASHETENALAEFRSDKVAASVDNVIQIHNPQHQFSKAAPTTEHTINQSVESIDPQPKSALQPKQQIATTKPTVPPATTITNKKRKAPPTKGASNATSKITERIIIEKSQSDEVEEVKTPGHEYADEEDEAHVHHENGNFLTALVFNVADTAPNIVEKITNLFTTNNDEKIEDDKKEDSNNAEQDTIDVKQDAEEHGEETRGYTFDERQEQKAKKLNQQHDQEDKINSLADPDLMVPSKDFERNEEKIEQIVNEDTPNIMAAEDLLKTKPLELSLKLILLTVKTVNGGILHATSNGKVTFGHWDSLWPYPVP</sequence>
<evidence type="ECO:0008006" key="6">
    <source>
        <dbReference type="Google" id="ProtNLM"/>
    </source>
</evidence>
<evidence type="ECO:0000256" key="1">
    <source>
        <dbReference type="SAM" id="MobiDB-lite"/>
    </source>
</evidence>
<reference evidence="3" key="1">
    <citation type="submission" date="2021-02" db="EMBL/GenBank/DDBJ databases">
        <authorList>
            <person name="Nowell W R."/>
        </authorList>
    </citation>
    <scope>NUCLEOTIDE SEQUENCE</scope>
</reference>
<evidence type="ECO:0000313" key="5">
    <source>
        <dbReference type="Proteomes" id="UP000663829"/>
    </source>
</evidence>
<evidence type="ECO:0000313" key="3">
    <source>
        <dbReference type="EMBL" id="CAF1537264.1"/>
    </source>
</evidence>
<dbReference type="Proteomes" id="UP000663829">
    <property type="component" value="Unassembled WGS sequence"/>
</dbReference>
<keyword evidence="5" id="KW-1185">Reference proteome</keyword>
<feature type="compositionally biased region" description="Basic and acidic residues" evidence="1">
    <location>
        <begin position="214"/>
        <end position="232"/>
    </location>
</feature>
<accession>A0A815W0B8</accession>
<feature type="compositionally biased region" description="Basic and acidic residues" evidence="1">
    <location>
        <begin position="301"/>
        <end position="340"/>
    </location>
</feature>
<feature type="compositionally biased region" description="Basic and acidic residues" evidence="1">
    <location>
        <begin position="284"/>
        <end position="293"/>
    </location>
</feature>
<feature type="region of interest" description="Disordered" evidence="1">
    <location>
        <begin position="284"/>
        <end position="349"/>
    </location>
</feature>
<feature type="compositionally biased region" description="Low complexity" evidence="1">
    <location>
        <begin position="181"/>
        <end position="195"/>
    </location>
</feature>
<dbReference type="Proteomes" id="UP000681722">
    <property type="component" value="Unassembled WGS sequence"/>
</dbReference>
<organism evidence="3 5">
    <name type="scientific">Didymodactylos carnosus</name>
    <dbReference type="NCBI Taxonomy" id="1234261"/>
    <lineage>
        <taxon>Eukaryota</taxon>
        <taxon>Metazoa</taxon>
        <taxon>Spiralia</taxon>
        <taxon>Gnathifera</taxon>
        <taxon>Rotifera</taxon>
        <taxon>Eurotatoria</taxon>
        <taxon>Bdelloidea</taxon>
        <taxon>Philodinida</taxon>
        <taxon>Philodinidae</taxon>
        <taxon>Didymodactylos</taxon>
    </lineage>
</organism>
<protein>
    <recommendedName>
        <fullName evidence="6">Retrotransposon gag domain-containing protein</fullName>
    </recommendedName>
</protein>
<dbReference type="EMBL" id="CAJNOQ010025439">
    <property type="protein sequence ID" value="CAF1537264.1"/>
    <property type="molecule type" value="Genomic_DNA"/>
</dbReference>
<gene>
    <name evidence="3" type="ORF">GPM918_LOCUS38411</name>
    <name evidence="4" type="ORF">SRO942_LOCUS39234</name>
</gene>
<proteinExistence type="predicted"/>
<name>A0A815W0B8_9BILA</name>
<feature type="signal peptide" evidence="2">
    <location>
        <begin position="1"/>
        <end position="19"/>
    </location>
</feature>
<dbReference type="EMBL" id="CAJOBC010091052">
    <property type="protein sequence ID" value="CAF4397184.1"/>
    <property type="molecule type" value="Genomic_DNA"/>
</dbReference>
<evidence type="ECO:0000313" key="4">
    <source>
        <dbReference type="EMBL" id="CAF4397184.1"/>
    </source>
</evidence>
<comment type="caution">
    <text evidence="3">The sequence shown here is derived from an EMBL/GenBank/DDBJ whole genome shotgun (WGS) entry which is preliminary data.</text>
</comment>
<feature type="region of interest" description="Disordered" evidence="1">
    <location>
        <begin position="176"/>
        <end position="232"/>
    </location>
</feature>
<dbReference type="AlphaFoldDB" id="A0A815W0B8"/>
<feature type="chain" id="PRO_5036229093" description="Retrotransposon gag domain-containing protein" evidence="2">
    <location>
        <begin position="20"/>
        <end position="426"/>
    </location>
</feature>